<dbReference type="AlphaFoldDB" id="S7QJF6"/>
<dbReference type="EMBL" id="KB469297">
    <property type="protein sequence ID" value="EPQ59801.1"/>
    <property type="molecule type" value="Genomic_DNA"/>
</dbReference>
<dbReference type="OrthoDB" id="185373at2759"/>
<dbReference type="STRING" id="670483.S7QJF6"/>
<accession>S7QJF6</accession>
<organism evidence="3 4">
    <name type="scientific">Gloeophyllum trabeum (strain ATCC 11539 / FP-39264 / Madison 617)</name>
    <name type="common">Brown rot fungus</name>
    <dbReference type="NCBI Taxonomy" id="670483"/>
    <lineage>
        <taxon>Eukaryota</taxon>
        <taxon>Fungi</taxon>
        <taxon>Dikarya</taxon>
        <taxon>Basidiomycota</taxon>
        <taxon>Agaricomycotina</taxon>
        <taxon>Agaricomycetes</taxon>
        <taxon>Gloeophyllales</taxon>
        <taxon>Gloeophyllaceae</taxon>
        <taxon>Gloeophyllum</taxon>
    </lineage>
</organism>
<dbReference type="Gene3D" id="1.25.40.10">
    <property type="entry name" value="Tetratricopeptide repeat domain"/>
    <property type="match status" value="1"/>
</dbReference>
<dbReference type="RefSeq" id="XP_007862691.1">
    <property type="nucleotide sequence ID" value="XM_007864500.1"/>
</dbReference>
<dbReference type="GeneID" id="19303568"/>
<dbReference type="eggNOG" id="ENOG502SUBD">
    <property type="taxonomic scope" value="Eukaryota"/>
</dbReference>
<dbReference type="PANTHER" id="PTHR47447">
    <property type="entry name" value="OS03G0856100 PROTEIN"/>
    <property type="match status" value="1"/>
</dbReference>
<dbReference type="PANTHER" id="PTHR47447:SF17">
    <property type="entry name" value="OS12G0638900 PROTEIN"/>
    <property type="match status" value="1"/>
</dbReference>
<dbReference type="KEGG" id="gtr:GLOTRDRAFT_136570"/>
<dbReference type="InterPro" id="IPR011990">
    <property type="entry name" value="TPR-like_helical_dom_sf"/>
</dbReference>
<dbReference type="HOGENOM" id="CLU_026252_1_1_1"/>
<proteinExistence type="predicted"/>
<evidence type="ECO:0000256" key="2">
    <source>
        <dbReference type="SAM" id="MobiDB-lite"/>
    </source>
</evidence>
<reference evidence="3 4" key="1">
    <citation type="journal article" date="2012" name="Science">
        <title>The Paleozoic origin of enzymatic lignin decomposition reconstructed from 31 fungal genomes.</title>
        <authorList>
            <person name="Floudas D."/>
            <person name="Binder M."/>
            <person name="Riley R."/>
            <person name="Barry K."/>
            <person name="Blanchette R.A."/>
            <person name="Henrissat B."/>
            <person name="Martinez A.T."/>
            <person name="Otillar R."/>
            <person name="Spatafora J.W."/>
            <person name="Yadav J.S."/>
            <person name="Aerts A."/>
            <person name="Benoit I."/>
            <person name="Boyd A."/>
            <person name="Carlson A."/>
            <person name="Copeland A."/>
            <person name="Coutinho P.M."/>
            <person name="de Vries R.P."/>
            <person name="Ferreira P."/>
            <person name="Findley K."/>
            <person name="Foster B."/>
            <person name="Gaskell J."/>
            <person name="Glotzer D."/>
            <person name="Gorecki P."/>
            <person name="Heitman J."/>
            <person name="Hesse C."/>
            <person name="Hori C."/>
            <person name="Igarashi K."/>
            <person name="Jurgens J.A."/>
            <person name="Kallen N."/>
            <person name="Kersten P."/>
            <person name="Kohler A."/>
            <person name="Kuees U."/>
            <person name="Kumar T.K.A."/>
            <person name="Kuo A."/>
            <person name="LaButti K."/>
            <person name="Larrondo L.F."/>
            <person name="Lindquist E."/>
            <person name="Ling A."/>
            <person name="Lombard V."/>
            <person name="Lucas S."/>
            <person name="Lundell T."/>
            <person name="Martin R."/>
            <person name="McLaughlin D.J."/>
            <person name="Morgenstern I."/>
            <person name="Morin E."/>
            <person name="Murat C."/>
            <person name="Nagy L.G."/>
            <person name="Nolan M."/>
            <person name="Ohm R.A."/>
            <person name="Patyshakuliyeva A."/>
            <person name="Rokas A."/>
            <person name="Ruiz-Duenas F.J."/>
            <person name="Sabat G."/>
            <person name="Salamov A."/>
            <person name="Samejima M."/>
            <person name="Schmutz J."/>
            <person name="Slot J.C."/>
            <person name="St John F."/>
            <person name="Stenlid J."/>
            <person name="Sun H."/>
            <person name="Sun S."/>
            <person name="Syed K."/>
            <person name="Tsang A."/>
            <person name="Wiebenga A."/>
            <person name="Young D."/>
            <person name="Pisabarro A."/>
            <person name="Eastwood D.C."/>
            <person name="Martin F."/>
            <person name="Cullen D."/>
            <person name="Grigoriev I.V."/>
            <person name="Hibbett D.S."/>
        </authorList>
    </citation>
    <scope>NUCLEOTIDE SEQUENCE [LARGE SCALE GENOMIC DNA]</scope>
    <source>
        <strain evidence="3 4">ATCC 11539</strain>
    </source>
</reference>
<evidence type="ECO:0000256" key="1">
    <source>
        <dbReference type="ARBA" id="ARBA00022737"/>
    </source>
</evidence>
<keyword evidence="4" id="KW-1185">Reference proteome</keyword>
<dbReference type="Proteomes" id="UP000030669">
    <property type="component" value="Unassembled WGS sequence"/>
</dbReference>
<feature type="region of interest" description="Disordered" evidence="2">
    <location>
        <begin position="555"/>
        <end position="590"/>
    </location>
</feature>
<keyword evidence="1" id="KW-0677">Repeat</keyword>
<sequence length="590" mass="66360">MPRIKHLLHSVERYLETGDEEGEDAALEAFYSKLATSELQGSAKAEAYEKGVLLFFEHECYEGAFHLYDTMTEQGLLPTAALRARILALTMVLNLKKNAELLEGFKKVFAEGLVDQRTLRELLMFMEREGSAKLKFIRDVANLYAESHGPEFRFGPQMSSYLIYVNFSLGVTKDAAKVIEQYSTISMEEKKPLDPAPYTTYLDELLRRKEYAGEDVDAVLQQMDADGVQLDIPVFNVLISSEVRNHRYDKAFMLYQYLLSNRTKELYPDDHTYTALFKALFLLHSPRSALTRRDKRPANMMSPRELFYSMLAAHVSSTSAEGRVRMTRPSGIVTTAVLNAALRTFLIASDYPGAFVVARSFRACGVPLDEKTFRSTLDILTRSIFRSARARPRDPVRRWMNRFLGYPLGPALKADASEAEVLAMIIGISREPRLSLHSADYRLPDFQKEMTAAYERELVSNVAQALQKDDGPRLTIDEARSFQDVFKDIIEPEELKKKDEPQHLPLLASLGEDAPPLPDTSEAAPSLDLTNLERILRRAVLAALPDGAELQAAKSVSAAIAESKREMVPPKPHHSRKEQSADAPADEASQ</sequence>
<gene>
    <name evidence="3" type="ORF">GLOTRDRAFT_136570</name>
</gene>
<evidence type="ECO:0000313" key="4">
    <source>
        <dbReference type="Proteomes" id="UP000030669"/>
    </source>
</evidence>
<dbReference type="OMA" id="MHIVKLA"/>
<evidence type="ECO:0000313" key="3">
    <source>
        <dbReference type="EMBL" id="EPQ59801.1"/>
    </source>
</evidence>
<name>S7QJF6_GLOTA</name>
<evidence type="ECO:0008006" key="5">
    <source>
        <dbReference type="Google" id="ProtNLM"/>
    </source>
</evidence>
<protein>
    <recommendedName>
        <fullName evidence="5">Pentacotripeptide-repeat region of PRORP domain-containing protein</fullName>
    </recommendedName>
</protein>